<sequence>MTMISSYIVQKGDTLMGICMKFYSDPYMYSDIAKYNNIIDPNKICVGQLIKFPRPVNDPQTVVIPVEPTQKCLDAIAGLFQEGFCDGRIERDIYAVIVSSALNQ</sequence>
<keyword evidence="3" id="KW-1185">Reference proteome</keyword>
<proteinExistence type="predicted"/>
<dbReference type="SUPFAM" id="SSF54106">
    <property type="entry name" value="LysM domain"/>
    <property type="match status" value="1"/>
</dbReference>
<dbReference type="Proteomes" id="UP000241701">
    <property type="component" value="Segment"/>
</dbReference>
<dbReference type="Pfam" id="PF01476">
    <property type="entry name" value="LysM"/>
    <property type="match status" value="1"/>
</dbReference>
<accession>A0A2H5BND9</accession>
<dbReference type="InterPro" id="IPR036779">
    <property type="entry name" value="LysM_dom_sf"/>
</dbReference>
<feature type="domain" description="LysM" evidence="1">
    <location>
        <begin position="5"/>
        <end position="52"/>
    </location>
</feature>
<protein>
    <recommendedName>
        <fullName evidence="1">LysM domain-containing protein</fullName>
    </recommendedName>
</protein>
<reference evidence="3" key="1">
    <citation type="submission" date="2017-11" db="EMBL/GenBank/DDBJ databases">
        <title>Complete Genome of Klebsiella pneumoniae Myophage Menlow.</title>
        <authorList>
            <person name="Newkirk H.N."/>
            <person name="Lessor L."/>
            <person name="Liu M."/>
        </authorList>
    </citation>
    <scope>NUCLEOTIDE SEQUENCE [LARGE SCALE GENOMIC DNA]</scope>
</reference>
<dbReference type="SMR" id="A0A2H5BND9"/>
<name>A0A2H5BND9_9CAUD</name>
<dbReference type="SMART" id="SM00257">
    <property type="entry name" value="LysM"/>
    <property type="match status" value="1"/>
</dbReference>
<dbReference type="EMBL" id="MG428990">
    <property type="protein sequence ID" value="AUG87822.1"/>
    <property type="molecule type" value="Genomic_DNA"/>
</dbReference>
<evidence type="ECO:0000313" key="3">
    <source>
        <dbReference type="Proteomes" id="UP000241701"/>
    </source>
</evidence>
<dbReference type="CDD" id="cd00118">
    <property type="entry name" value="LysM"/>
    <property type="match status" value="1"/>
</dbReference>
<dbReference type="InterPro" id="IPR018392">
    <property type="entry name" value="LysM"/>
</dbReference>
<organism evidence="2 3">
    <name type="scientific">Klebsiella phage Menlow</name>
    <dbReference type="NCBI Taxonomy" id="2054273"/>
    <lineage>
        <taxon>Viruses</taxon>
        <taxon>Duplodnaviria</taxon>
        <taxon>Heunggongvirae</taxon>
        <taxon>Uroviricota</taxon>
        <taxon>Caudoviricetes</taxon>
        <taxon>Pantevenvirales</taxon>
        <taxon>Ackermannviridae</taxon>
        <taxon>Taipeivirus</taxon>
        <taxon>Taipeivirus menlow</taxon>
    </lineage>
</organism>
<evidence type="ECO:0000313" key="2">
    <source>
        <dbReference type="EMBL" id="AUG87822.1"/>
    </source>
</evidence>
<dbReference type="PROSITE" id="PS51782">
    <property type="entry name" value="LYSM"/>
    <property type="match status" value="1"/>
</dbReference>
<evidence type="ECO:0000259" key="1">
    <source>
        <dbReference type="PROSITE" id="PS51782"/>
    </source>
</evidence>
<gene>
    <name evidence="2" type="ORF">CPT_Menlow_121</name>
</gene>
<dbReference type="Gene3D" id="3.10.350.10">
    <property type="entry name" value="LysM domain"/>
    <property type="match status" value="1"/>
</dbReference>